<protein>
    <submittedName>
        <fullName evidence="3">Unannotated protein</fullName>
    </submittedName>
</protein>
<name>A0A6J6R7V3_9ZZZZ</name>
<gene>
    <name evidence="3" type="ORF">UFOPK2582_01730</name>
</gene>
<keyword evidence="1" id="KW-0456">Lyase</keyword>
<dbReference type="PANTHER" id="PTHR42916:SF1">
    <property type="entry name" value="PROTEIN PHYLLO, CHLOROPLASTIC"/>
    <property type="match status" value="1"/>
</dbReference>
<evidence type="ECO:0000259" key="2">
    <source>
        <dbReference type="Pfam" id="PF12697"/>
    </source>
</evidence>
<reference evidence="3" key="1">
    <citation type="submission" date="2020-05" db="EMBL/GenBank/DDBJ databases">
        <authorList>
            <person name="Chiriac C."/>
            <person name="Salcher M."/>
            <person name="Ghai R."/>
            <person name="Kavagutti S V."/>
        </authorList>
    </citation>
    <scope>NUCLEOTIDE SEQUENCE</scope>
</reference>
<dbReference type="EMBL" id="CAEZXS010000293">
    <property type="protein sequence ID" value="CAB4717235.1"/>
    <property type="molecule type" value="Genomic_DNA"/>
</dbReference>
<evidence type="ECO:0000313" key="3">
    <source>
        <dbReference type="EMBL" id="CAB4717235.1"/>
    </source>
</evidence>
<feature type="domain" description="AB hydrolase-1" evidence="2">
    <location>
        <begin position="27"/>
        <end position="254"/>
    </location>
</feature>
<dbReference type="Gene3D" id="3.40.50.1820">
    <property type="entry name" value="alpha/beta hydrolase"/>
    <property type="match status" value="1"/>
</dbReference>
<dbReference type="PANTHER" id="PTHR42916">
    <property type="entry name" value="2-SUCCINYL-5-ENOLPYRUVYL-6-HYDROXY-3-CYCLOHEXENE-1-CARBOXYLATE SYNTHASE"/>
    <property type="match status" value="1"/>
</dbReference>
<dbReference type="Pfam" id="PF12697">
    <property type="entry name" value="Abhydrolase_6"/>
    <property type="match status" value="1"/>
</dbReference>
<dbReference type="AlphaFoldDB" id="A0A6J6R7V3"/>
<dbReference type="InterPro" id="IPR000073">
    <property type="entry name" value="AB_hydrolase_1"/>
</dbReference>
<dbReference type="GO" id="GO:0016829">
    <property type="term" value="F:lyase activity"/>
    <property type="evidence" value="ECO:0007669"/>
    <property type="project" value="UniProtKB-KW"/>
</dbReference>
<evidence type="ECO:0000256" key="1">
    <source>
        <dbReference type="ARBA" id="ARBA00023239"/>
    </source>
</evidence>
<sequence length="275" mass="29102">MSSELSLDATTTSLAARSLGSSPYARVFVHGFAQTARCMGPFGDLLVESDGLLAVDAPGHGRSVEHGEASIAQGAELLCATAGRTQYIGYSMGGRVSLQAAITHPELVSSLVLIGATAGIEDQQELAQRREWDHQQAELLEQVGLDAFLQSWLDQSLFVGLPEGARFETERKTNTVEGLAASLRSAGTSSMTPLWDRLHLIQCPVLVLTGERDTRYCEVAERLVAGIGSAATHKIIAGAGHAAHLEQPEATAAAVLTFQDPTEAPIQSPTDNNNA</sequence>
<accession>A0A6J6R7V3</accession>
<dbReference type="InterPro" id="IPR029058">
    <property type="entry name" value="AB_hydrolase_fold"/>
</dbReference>
<dbReference type="SUPFAM" id="SSF53474">
    <property type="entry name" value="alpha/beta-Hydrolases"/>
    <property type="match status" value="1"/>
</dbReference>
<organism evidence="3">
    <name type="scientific">freshwater metagenome</name>
    <dbReference type="NCBI Taxonomy" id="449393"/>
    <lineage>
        <taxon>unclassified sequences</taxon>
        <taxon>metagenomes</taxon>
        <taxon>ecological metagenomes</taxon>
    </lineage>
</organism>
<proteinExistence type="predicted"/>